<name>A0A8J3CDV4_9PSEU</name>
<keyword evidence="3" id="KW-1185">Reference proteome</keyword>
<organism evidence="2 3">
    <name type="scientific">Longimycelium tulufanense</name>
    <dbReference type="NCBI Taxonomy" id="907463"/>
    <lineage>
        <taxon>Bacteria</taxon>
        <taxon>Bacillati</taxon>
        <taxon>Actinomycetota</taxon>
        <taxon>Actinomycetes</taxon>
        <taxon>Pseudonocardiales</taxon>
        <taxon>Pseudonocardiaceae</taxon>
        <taxon>Longimycelium</taxon>
    </lineage>
</organism>
<comment type="caution">
    <text evidence="2">The sequence shown here is derived from an EMBL/GenBank/DDBJ whole genome shotgun (WGS) entry which is preliminary data.</text>
</comment>
<reference evidence="2" key="1">
    <citation type="journal article" date="2014" name="Int. J. Syst. Evol. Microbiol.">
        <title>Complete genome sequence of Corynebacterium casei LMG S-19264T (=DSM 44701T), isolated from a smear-ripened cheese.</title>
        <authorList>
            <consortium name="US DOE Joint Genome Institute (JGI-PGF)"/>
            <person name="Walter F."/>
            <person name="Albersmeier A."/>
            <person name="Kalinowski J."/>
            <person name="Ruckert C."/>
        </authorList>
    </citation>
    <scope>NUCLEOTIDE SEQUENCE</scope>
    <source>
        <strain evidence="2">CGMCC 4.5737</strain>
    </source>
</reference>
<dbReference type="InterPro" id="IPR003737">
    <property type="entry name" value="GlcNAc_PI_deacetylase-related"/>
</dbReference>
<evidence type="ECO:0000313" key="3">
    <source>
        <dbReference type="Proteomes" id="UP000637578"/>
    </source>
</evidence>
<dbReference type="PANTHER" id="PTHR12993">
    <property type="entry name" value="N-ACETYLGLUCOSAMINYL-PHOSPHATIDYLINOSITOL DE-N-ACETYLASE-RELATED"/>
    <property type="match status" value="1"/>
</dbReference>
<dbReference type="AlphaFoldDB" id="A0A8J3CDV4"/>
<dbReference type="Gene3D" id="3.40.50.10320">
    <property type="entry name" value="LmbE-like"/>
    <property type="match status" value="1"/>
</dbReference>
<dbReference type="EMBL" id="BMMK01000005">
    <property type="protein sequence ID" value="GGM45906.1"/>
    <property type="molecule type" value="Genomic_DNA"/>
</dbReference>
<accession>A0A8J3CDV4</accession>
<evidence type="ECO:0000313" key="2">
    <source>
        <dbReference type="EMBL" id="GGM45906.1"/>
    </source>
</evidence>
<dbReference type="GO" id="GO:0016137">
    <property type="term" value="P:glycoside metabolic process"/>
    <property type="evidence" value="ECO:0007669"/>
    <property type="project" value="UniProtKB-ARBA"/>
</dbReference>
<dbReference type="Pfam" id="PF02585">
    <property type="entry name" value="PIG-L"/>
    <property type="match status" value="1"/>
</dbReference>
<keyword evidence="1" id="KW-0862">Zinc</keyword>
<reference evidence="2" key="2">
    <citation type="submission" date="2020-09" db="EMBL/GenBank/DDBJ databases">
        <authorList>
            <person name="Sun Q."/>
            <person name="Zhou Y."/>
        </authorList>
    </citation>
    <scope>NUCLEOTIDE SEQUENCE</scope>
    <source>
        <strain evidence="2">CGMCC 4.5737</strain>
    </source>
</reference>
<sequence length="221" mass="24219">MKPAETDHDPHGVAAIRLAELRTAREHLGVADLELLGYHDSGMLDWDYKNRPDVFCNVPLETVAARVAGLIERHRPQVVVTYDPDGSYQHPDHVHAARAAILAVQDTNISAKLYLKAHGSSYPRLLRGALAGVGIERPSPTAELVAAWERTEQRITTTIDAEHVIERKQAALHAHASQLGSSMVAKLPAELFARVFSVEAFIRTHDTTGAPIPEHDLFAGL</sequence>
<evidence type="ECO:0000256" key="1">
    <source>
        <dbReference type="ARBA" id="ARBA00022833"/>
    </source>
</evidence>
<dbReference type="InterPro" id="IPR024078">
    <property type="entry name" value="LmbE-like_dom_sf"/>
</dbReference>
<proteinExistence type="predicted"/>
<protein>
    <submittedName>
        <fullName evidence="2">GlcNAc-PI de-N-acetylase</fullName>
    </submittedName>
</protein>
<dbReference type="PANTHER" id="PTHR12993:SF11">
    <property type="entry name" value="N-ACETYLGLUCOSAMINYL-PHOSPHATIDYLINOSITOL DE-N-ACETYLASE"/>
    <property type="match status" value="1"/>
</dbReference>
<dbReference type="SUPFAM" id="SSF102588">
    <property type="entry name" value="LmbE-like"/>
    <property type="match status" value="1"/>
</dbReference>
<dbReference type="GO" id="GO:0016811">
    <property type="term" value="F:hydrolase activity, acting on carbon-nitrogen (but not peptide) bonds, in linear amides"/>
    <property type="evidence" value="ECO:0007669"/>
    <property type="project" value="TreeGrafter"/>
</dbReference>
<dbReference type="Proteomes" id="UP000637578">
    <property type="component" value="Unassembled WGS sequence"/>
</dbReference>
<gene>
    <name evidence="2" type="ORF">GCM10012275_16140</name>
</gene>